<feature type="compositionally biased region" description="Basic and acidic residues" evidence="1">
    <location>
        <begin position="79"/>
        <end position="97"/>
    </location>
</feature>
<keyword evidence="2" id="KW-1133">Transmembrane helix</keyword>
<proteinExistence type="predicted"/>
<name>A0A195EW57_9HYME</name>
<feature type="region of interest" description="Disordered" evidence="1">
    <location>
        <begin position="60"/>
        <end position="97"/>
    </location>
</feature>
<sequence length="138" mass="15250">LMPLAFGPIARPLEEAVYLVCPAMSFFFRHGCTFFIIGLCTEISLILFLCIYIKTSMYSKRSTNNQTESILRNELGPAGEEKRRKAGKKDKGEKKNDSKCSLLIMSFGVESASELGYEGHRSFPGDGGWRVTGAIASL</sequence>
<keyword evidence="2" id="KW-0812">Transmembrane</keyword>
<evidence type="ECO:0000313" key="4">
    <source>
        <dbReference type="Proteomes" id="UP000078541"/>
    </source>
</evidence>
<keyword evidence="2" id="KW-0472">Membrane</keyword>
<gene>
    <name evidence="3" type="ORF">ALC56_13502</name>
</gene>
<dbReference type="Proteomes" id="UP000078541">
    <property type="component" value="Unassembled WGS sequence"/>
</dbReference>
<dbReference type="EMBL" id="KQ981954">
    <property type="protein sequence ID" value="KYN32124.1"/>
    <property type="molecule type" value="Genomic_DNA"/>
</dbReference>
<evidence type="ECO:0000256" key="2">
    <source>
        <dbReference type="SAM" id="Phobius"/>
    </source>
</evidence>
<keyword evidence="4" id="KW-1185">Reference proteome</keyword>
<feature type="non-terminal residue" evidence="3">
    <location>
        <position position="1"/>
    </location>
</feature>
<accession>A0A195EW57</accession>
<feature type="transmembrane region" description="Helical" evidence="2">
    <location>
        <begin position="34"/>
        <end position="53"/>
    </location>
</feature>
<feature type="compositionally biased region" description="Polar residues" evidence="1">
    <location>
        <begin position="60"/>
        <end position="70"/>
    </location>
</feature>
<evidence type="ECO:0000313" key="3">
    <source>
        <dbReference type="EMBL" id="KYN32124.1"/>
    </source>
</evidence>
<reference evidence="3 4" key="1">
    <citation type="submission" date="2016-03" db="EMBL/GenBank/DDBJ databases">
        <title>Trachymyrmex septentrionalis WGS genome.</title>
        <authorList>
            <person name="Nygaard S."/>
            <person name="Hu H."/>
            <person name="Boomsma J."/>
            <person name="Zhang G."/>
        </authorList>
    </citation>
    <scope>NUCLEOTIDE SEQUENCE [LARGE SCALE GENOMIC DNA]</scope>
    <source>
        <strain evidence="3">Tsep2-gDNA-1</strain>
        <tissue evidence="3">Whole body</tissue>
    </source>
</reference>
<dbReference type="AlphaFoldDB" id="A0A195EW57"/>
<protein>
    <submittedName>
        <fullName evidence="3">Uncharacterized protein</fullName>
    </submittedName>
</protein>
<evidence type="ECO:0000256" key="1">
    <source>
        <dbReference type="SAM" id="MobiDB-lite"/>
    </source>
</evidence>
<organism evidence="3 4">
    <name type="scientific">Trachymyrmex septentrionalis</name>
    <dbReference type="NCBI Taxonomy" id="34720"/>
    <lineage>
        <taxon>Eukaryota</taxon>
        <taxon>Metazoa</taxon>
        <taxon>Ecdysozoa</taxon>
        <taxon>Arthropoda</taxon>
        <taxon>Hexapoda</taxon>
        <taxon>Insecta</taxon>
        <taxon>Pterygota</taxon>
        <taxon>Neoptera</taxon>
        <taxon>Endopterygota</taxon>
        <taxon>Hymenoptera</taxon>
        <taxon>Apocrita</taxon>
        <taxon>Aculeata</taxon>
        <taxon>Formicoidea</taxon>
        <taxon>Formicidae</taxon>
        <taxon>Myrmicinae</taxon>
        <taxon>Trachymyrmex</taxon>
    </lineage>
</organism>